<feature type="compositionally biased region" description="Low complexity" evidence="1">
    <location>
        <begin position="269"/>
        <end position="290"/>
    </location>
</feature>
<dbReference type="GO" id="GO:0000977">
    <property type="term" value="F:RNA polymerase II transcription regulatory region sequence-specific DNA binding"/>
    <property type="evidence" value="ECO:0007669"/>
    <property type="project" value="TreeGrafter"/>
</dbReference>
<dbReference type="GO" id="GO:0005634">
    <property type="term" value="C:nucleus"/>
    <property type="evidence" value="ECO:0007669"/>
    <property type="project" value="TreeGrafter"/>
</dbReference>
<sequence>MRNCHRVYLSLPSAATELRSSENASHVSRVGQDEPCATSVIQSCPCGHLQQRVTCGACTSNPVSKEQTQLKCVTECAQRQRNARLAEALGIKPTEKLVEYPLELKAFAMANHHFVQTLEKTFNDFFMGPRQAVVLPHMPLSKRSFAMSLAEIYRFGTELVDAEPNRSVSIRRRIDSRIPNPTLSSTVSAPATKRQLGGLGDLKRTLTGTSQPATVAPTPQAWGSRSPALTGTGQGSAASTPRPSPIPSPTIRNADQRLAPMPARLGVGRSSSRPAASRTASPAPAPAIDASARDWDASDDEA</sequence>
<dbReference type="SUPFAM" id="SSF82708">
    <property type="entry name" value="R3H domain"/>
    <property type="match status" value="1"/>
</dbReference>
<dbReference type="InterPro" id="IPR034078">
    <property type="entry name" value="NFX1_fam"/>
</dbReference>
<dbReference type="Proteomes" id="UP000620104">
    <property type="component" value="Unassembled WGS sequence"/>
</dbReference>
<dbReference type="PANTHER" id="PTHR12360">
    <property type="entry name" value="NUCLEAR TRANSCRIPTION FACTOR, X-BOX BINDING 1 NFX1"/>
    <property type="match status" value="1"/>
</dbReference>
<feature type="domain" description="R3H" evidence="2">
    <location>
        <begin position="114"/>
        <end position="172"/>
    </location>
</feature>
<evidence type="ECO:0000313" key="3">
    <source>
        <dbReference type="EMBL" id="GHJ84017.1"/>
    </source>
</evidence>
<dbReference type="GO" id="GO:0000122">
    <property type="term" value="P:negative regulation of transcription by RNA polymerase II"/>
    <property type="evidence" value="ECO:0007669"/>
    <property type="project" value="TreeGrafter"/>
</dbReference>
<dbReference type="OrthoDB" id="6512771at2759"/>
<dbReference type="InterPro" id="IPR001374">
    <property type="entry name" value="R3H_dom"/>
</dbReference>
<organism evidence="3 4">
    <name type="scientific">Naganishia liquefaciens</name>
    <dbReference type="NCBI Taxonomy" id="104408"/>
    <lineage>
        <taxon>Eukaryota</taxon>
        <taxon>Fungi</taxon>
        <taxon>Dikarya</taxon>
        <taxon>Basidiomycota</taxon>
        <taxon>Agaricomycotina</taxon>
        <taxon>Tremellomycetes</taxon>
        <taxon>Filobasidiales</taxon>
        <taxon>Filobasidiaceae</taxon>
        <taxon>Naganishia</taxon>
    </lineage>
</organism>
<accession>A0A8H3TMU8</accession>
<dbReference type="AlphaFoldDB" id="A0A8H3TMU8"/>
<gene>
    <name evidence="3" type="ORF">NliqN6_0419</name>
</gene>
<feature type="region of interest" description="Disordered" evidence="1">
    <location>
        <begin position="178"/>
        <end position="302"/>
    </location>
</feature>
<evidence type="ECO:0000313" key="4">
    <source>
        <dbReference type="Proteomes" id="UP000620104"/>
    </source>
</evidence>
<proteinExistence type="predicted"/>
<dbReference type="PANTHER" id="PTHR12360:SF12">
    <property type="entry name" value="TRANSCRIPTIONAL REPRESSOR NF-X1"/>
    <property type="match status" value="1"/>
</dbReference>
<dbReference type="GO" id="GO:0000981">
    <property type="term" value="F:DNA-binding transcription factor activity, RNA polymerase II-specific"/>
    <property type="evidence" value="ECO:0007669"/>
    <property type="project" value="TreeGrafter"/>
</dbReference>
<dbReference type="InterPro" id="IPR036867">
    <property type="entry name" value="R3H_dom_sf"/>
</dbReference>
<feature type="compositionally biased region" description="Polar residues" evidence="1">
    <location>
        <begin position="221"/>
        <end position="231"/>
    </location>
</feature>
<dbReference type="Pfam" id="PF01424">
    <property type="entry name" value="R3H"/>
    <property type="match status" value="1"/>
</dbReference>
<evidence type="ECO:0000259" key="2">
    <source>
        <dbReference type="Pfam" id="PF01424"/>
    </source>
</evidence>
<protein>
    <recommendedName>
        <fullName evidence="2">R3H domain-containing protein</fullName>
    </recommendedName>
</protein>
<feature type="compositionally biased region" description="Polar residues" evidence="1">
    <location>
        <begin position="179"/>
        <end position="189"/>
    </location>
</feature>
<reference evidence="3" key="1">
    <citation type="submission" date="2020-07" db="EMBL/GenBank/DDBJ databases">
        <title>Draft Genome Sequence of a Deep-Sea Yeast, Naganishia (Cryptococcus) liquefaciens strain N6.</title>
        <authorList>
            <person name="Han Y.W."/>
            <person name="Kajitani R."/>
            <person name="Morimoto H."/>
            <person name="Parhat M."/>
            <person name="Tsubouchi H."/>
            <person name="Bakenova O."/>
            <person name="Ogata M."/>
            <person name="Argunhan B."/>
            <person name="Aoki R."/>
            <person name="Kajiwara S."/>
            <person name="Itoh T."/>
            <person name="Iwasaki H."/>
        </authorList>
    </citation>
    <scope>NUCLEOTIDE SEQUENCE</scope>
    <source>
        <strain evidence="3">N6</strain>
    </source>
</reference>
<name>A0A8H3TMU8_9TREE</name>
<keyword evidence="4" id="KW-1185">Reference proteome</keyword>
<evidence type="ECO:0000256" key="1">
    <source>
        <dbReference type="SAM" id="MobiDB-lite"/>
    </source>
</evidence>
<comment type="caution">
    <text evidence="3">The sequence shown here is derived from an EMBL/GenBank/DDBJ whole genome shotgun (WGS) entry which is preliminary data.</text>
</comment>
<dbReference type="EMBL" id="BLZA01000005">
    <property type="protein sequence ID" value="GHJ84017.1"/>
    <property type="molecule type" value="Genomic_DNA"/>
</dbReference>
<dbReference type="Gene3D" id="3.30.1370.50">
    <property type="entry name" value="R3H-like domain"/>
    <property type="match status" value="1"/>
</dbReference>